<dbReference type="AlphaFoldDB" id="A0A0V0JA86"/>
<reference evidence="1" key="1">
    <citation type="submission" date="2016-01" db="EMBL/GenBank/DDBJ databases">
        <title>Reference transcriptome for the parasite Schistocephalus solidus: insights into the molecular evolution of parasitism.</title>
        <authorList>
            <person name="Hebert F.O."/>
            <person name="Grambauer S."/>
            <person name="Barber I."/>
            <person name="Landry C.R."/>
            <person name="Aubin-Horth N."/>
        </authorList>
    </citation>
    <scope>NUCLEOTIDE SEQUENCE</scope>
</reference>
<dbReference type="InterPro" id="IPR020339">
    <property type="entry name" value="C20orf85-like"/>
</dbReference>
<name>A0A0V0JA86_SCHSO</name>
<evidence type="ECO:0000313" key="1">
    <source>
        <dbReference type="EMBL" id="JAP62122.1"/>
    </source>
</evidence>
<gene>
    <name evidence="1" type="primary">CT085</name>
    <name evidence="1" type="ORF">TR142796</name>
</gene>
<proteinExistence type="predicted"/>
<organism evidence="1">
    <name type="scientific">Schistocephalus solidus</name>
    <name type="common">Tapeworm</name>
    <dbReference type="NCBI Taxonomy" id="70667"/>
    <lineage>
        <taxon>Eukaryota</taxon>
        <taxon>Metazoa</taxon>
        <taxon>Spiralia</taxon>
        <taxon>Lophotrochozoa</taxon>
        <taxon>Platyhelminthes</taxon>
        <taxon>Cestoda</taxon>
        <taxon>Eucestoda</taxon>
        <taxon>Diphyllobothriidea</taxon>
        <taxon>Diphyllobothriidae</taxon>
        <taxon>Schistocephalus</taxon>
    </lineage>
</organism>
<dbReference type="PANTHER" id="PTHR31909">
    <property type="entry name" value="CHROMOSOME 20 ORF85 FAMILY MEMBER"/>
    <property type="match status" value="1"/>
</dbReference>
<accession>A0A0V0JA86</accession>
<protein>
    <submittedName>
        <fullName evidence="1">Uncharacterized protein C20orf85 homolog</fullName>
    </submittedName>
</protein>
<dbReference type="EMBL" id="GEEE01001103">
    <property type="protein sequence ID" value="JAP62122.1"/>
    <property type="molecule type" value="Transcribed_RNA"/>
</dbReference>
<dbReference type="Pfam" id="PF14945">
    <property type="entry name" value="LLC1"/>
    <property type="match status" value="1"/>
</dbReference>
<dbReference type="PANTHER" id="PTHR31909:SF3">
    <property type="entry name" value="SIMILAR TO PROTEIN C20ORF85 HOMOLOG"/>
    <property type="match status" value="1"/>
</dbReference>
<sequence length="125" mass="14561">MEEFSKDLVWKDRIRKETQTAKVWPTRWLFLTKTQKEILGDDIEQLIDKSRPKAELPENMRLPVPKSTIEYLKPIPSPTPPPKTTSGLIGWRSGHECCLFERATDNMHPQGDFLKRMGWPTECLP</sequence>